<evidence type="ECO:0000256" key="1">
    <source>
        <dbReference type="ARBA" id="ARBA00004496"/>
    </source>
</evidence>
<evidence type="ECO:0000256" key="6">
    <source>
        <dbReference type="ARBA" id="ARBA00023306"/>
    </source>
</evidence>
<proteinExistence type="inferred from homology"/>
<name>A0A926IE73_9FIRM</name>
<dbReference type="InterPro" id="IPR019933">
    <property type="entry name" value="DivIVA_domain"/>
</dbReference>
<comment type="similarity">
    <text evidence="2">Belongs to the DivIVA family.</text>
</comment>
<dbReference type="PANTHER" id="PTHR35794:SF2">
    <property type="entry name" value="CELL DIVISION PROTEIN DIVIVA"/>
    <property type="match status" value="1"/>
</dbReference>
<evidence type="ECO:0000256" key="5">
    <source>
        <dbReference type="ARBA" id="ARBA00023054"/>
    </source>
</evidence>
<sequence>MLSPVDIQNKEFRKAKVGGYHVAEVNEFLDEVLEAYQHITKENYELKDKINMLNDNIQYYRTMEATIQNALVLAEKTAQDTKTLAYEKADQIKKDAEQKAEGILDQAKKDIYTLSNKIEELKKQYLAMKVQIKQMLQAQLEILEQQNITVLTDEISAPIKFEEVKAEEEVAITEEDDEFFTKEFTFLHGEEA</sequence>
<comment type="subcellular location">
    <subcellularLocation>
        <location evidence="1">Cytoplasm</location>
    </subcellularLocation>
</comment>
<keyword evidence="9" id="KW-1185">Reference proteome</keyword>
<dbReference type="Proteomes" id="UP000655830">
    <property type="component" value="Unassembled WGS sequence"/>
</dbReference>
<dbReference type="Gene3D" id="6.10.250.660">
    <property type="match status" value="1"/>
</dbReference>
<dbReference type="EMBL" id="JACRSY010000010">
    <property type="protein sequence ID" value="MBC8579458.1"/>
    <property type="molecule type" value="Genomic_DNA"/>
</dbReference>
<accession>A0A926IE73</accession>
<reference evidence="8" key="1">
    <citation type="submission" date="2020-08" db="EMBL/GenBank/DDBJ databases">
        <title>Genome public.</title>
        <authorList>
            <person name="Liu C."/>
            <person name="Sun Q."/>
        </authorList>
    </citation>
    <scope>NUCLEOTIDE SEQUENCE</scope>
    <source>
        <strain evidence="8">NSJ-12</strain>
    </source>
</reference>
<evidence type="ECO:0000256" key="3">
    <source>
        <dbReference type="ARBA" id="ARBA00022490"/>
    </source>
</evidence>
<evidence type="ECO:0000256" key="2">
    <source>
        <dbReference type="ARBA" id="ARBA00009008"/>
    </source>
</evidence>
<gene>
    <name evidence="8" type="ORF">H8718_07940</name>
</gene>
<evidence type="ECO:0000313" key="9">
    <source>
        <dbReference type="Proteomes" id="UP000655830"/>
    </source>
</evidence>
<dbReference type="AlphaFoldDB" id="A0A926IE73"/>
<keyword evidence="5 7" id="KW-0175">Coiled coil</keyword>
<evidence type="ECO:0000256" key="4">
    <source>
        <dbReference type="ARBA" id="ARBA00022618"/>
    </source>
</evidence>
<dbReference type="InterPro" id="IPR007793">
    <property type="entry name" value="DivIVA_fam"/>
</dbReference>
<evidence type="ECO:0000256" key="7">
    <source>
        <dbReference type="SAM" id="Coils"/>
    </source>
</evidence>
<dbReference type="NCBIfam" id="TIGR03544">
    <property type="entry name" value="DivI1A_domain"/>
    <property type="match status" value="1"/>
</dbReference>
<feature type="coiled-coil region" evidence="7">
    <location>
        <begin position="86"/>
        <end position="146"/>
    </location>
</feature>
<keyword evidence="3" id="KW-0963">Cytoplasm</keyword>
<keyword evidence="4" id="KW-0132">Cell division</keyword>
<dbReference type="Pfam" id="PF05103">
    <property type="entry name" value="DivIVA"/>
    <property type="match status" value="1"/>
</dbReference>
<dbReference type="PANTHER" id="PTHR35794">
    <property type="entry name" value="CELL DIVISION PROTEIN DIVIVA"/>
    <property type="match status" value="1"/>
</dbReference>
<evidence type="ECO:0000313" key="8">
    <source>
        <dbReference type="EMBL" id="MBC8579458.1"/>
    </source>
</evidence>
<dbReference type="RefSeq" id="WP_177672169.1">
    <property type="nucleotide sequence ID" value="NZ_JACRSY010000010.1"/>
</dbReference>
<comment type="caution">
    <text evidence="8">The sequence shown here is derived from an EMBL/GenBank/DDBJ whole genome shotgun (WGS) entry which is preliminary data.</text>
</comment>
<keyword evidence="6" id="KW-0131">Cell cycle</keyword>
<organism evidence="8 9">
    <name type="scientific">Zhenhengia yiwuensis</name>
    <dbReference type="NCBI Taxonomy" id="2763666"/>
    <lineage>
        <taxon>Bacteria</taxon>
        <taxon>Bacillati</taxon>
        <taxon>Bacillota</taxon>
        <taxon>Clostridia</taxon>
        <taxon>Lachnospirales</taxon>
        <taxon>Lachnospiraceae</taxon>
        <taxon>Zhenhengia</taxon>
    </lineage>
</organism>
<dbReference type="GO" id="GO:0005737">
    <property type="term" value="C:cytoplasm"/>
    <property type="evidence" value="ECO:0007669"/>
    <property type="project" value="UniProtKB-SubCell"/>
</dbReference>
<protein>
    <submittedName>
        <fullName evidence="8">DivIVA domain-containing protein</fullName>
    </submittedName>
</protein>
<dbReference type="GO" id="GO:0051301">
    <property type="term" value="P:cell division"/>
    <property type="evidence" value="ECO:0007669"/>
    <property type="project" value="UniProtKB-KW"/>
</dbReference>